<evidence type="ECO:0000256" key="1">
    <source>
        <dbReference type="PROSITE-ProRule" id="PRU00708"/>
    </source>
</evidence>
<sequence length="690" mass="79215">MRSLLISASSRSTRFALSLRNFATLDGPTCAASSQDVLKHDENNVQKENPPLRKEQYLNGEKEQCGNSEYQAEFARNPELKRDPSIWNKLYRSAKERDRKDGVRDVWKALTGYPIHEVPVLYDLDIWKDLHGEQLIGYMRKLNDAGIQPPKGSLKKIGFEYHNLEFISASEEELVEAAALNFDVKLLHNTYNVLIPKLCAKGDVDLALKWHRKLVAKGDPPRKKQDVENLRRMLIERRLWAAALEVKKSVVAENVDVVLPSMSTAEAENDRRKALQSFISKLDERVGVASFTPEIEDHTCARFFATSFFSVEFVMEGMSLFGLVKFGSLSIREIVKRTILGNHCDASLARQYFARMKKLGLRCDTRYGRLLEYLSNEGKEVLLYSIVASDFHPDMYDNLKFQESLLRSQDPTVVERTWAVLCFEMREQEAEIRNIMLRTNLENIELMVADGVPITLESRTSLLESIYIKRSPWIAESKLLTLARVFLRLPYITAPEWKRVMTAFFYVIRPYLRREFEALLFSIRCPELFDDRLVTEIIRWYLKLGAVEYDPTMEAMLGGIRVLAALRDQGNAINIREPCEANLMSLFGDTPIGEFVDLKKRAIARKLGTAEDFIIAMKEIWGPDLWPGMSPLEVKEEIFKIAAEKIHLRKQKYNGIEAPQSHTGAYNPGKLKWVRDQMKINDEAGKLKAT</sequence>
<dbReference type="EMBL" id="CAJPDQ010000008">
    <property type="protein sequence ID" value="CAF9913361.1"/>
    <property type="molecule type" value="Genomic_DNA"/>
</dbReference>
<dbReference type="AlphaFoldDB" id="A0A8H3ETV3"/>
<reference evidence="2" key="1">
    <citation type="submission" date="2021-03" db="EMBL/GenBank/DDBJ databases">
        <authorList>
            <person name="Tagirdzhanova G."/>
        </authorList>
    </citation>
    <scope>NUCLEOTIDE SEQUENCE</scope>
</reference>
<evidence type="ECO:0000313" key="2">
    <source>
        <dbReference type="EMBL" id="CAF9913361.1"/>
    </source>
</evidence>
<dbReference type="Proteomes" id="UP000664169">
    <property type="component" value="Unassembled WGS sequence"/>
</dbReference>
<organism evidence="2 3">
    <name type="scientific">Gomphillus americanus</name>
    <dbReference type="NCBI Taxonomy" id="1940652"/>
    <lineage>
        <taxon>Eukaryota</taxon>
        <taxon>Fungi</taxon>
        <taxon>Dikarya</taxon>
        <taxon>Ascomycota</taxon>
        <taxon>Pezizomycotina</taxon>
        <taxon>Lecanoromycetes</taxon>
        <taxon>OSLEUM clade</taxon>
        <taxon>Ostropomycetidae</taxon>
        <taxon>Ostropales</taxon>
        <taxon>Graphidaceae</taxon>
        <taxon>Gomphilloideae</taxon>
        <taxon>Gomphillus</taxon>
    </lineage>
</organism>
<name>A0A8H3ETV3_9LECA</name>
<gene>
    <name evidence="2" type="ORF">GOMPHAMPRED_007871</name>
</gene>
<proteinExistence type="predicted"/>
<keyword evidence="3" id="KW-1185">Reference proteome</keyword>
<dbReference type="InterPro" id="IPR002885">
    <property type="entry name" value="PPR_rpt"/>
</dbReference>
<evidence type="ECO:0000313" key="3">
    <source>
        <dbReference type="Proteomes" id="UP000664169"/>
    </source>
</evidence>
<accession>A0A8H3ETV3</accession>
<protein>
    <recommendedName>
        <fullName evidence="4">Pentatricopeptide repeat domain-containing protein</fullName>
    </recommendedName>
</protein>
<evidence type="ECO:0008006" key="4">
    <source>
        <dbReference type="Google" id="ProtNLM"/>
    </source>
</evidence>
<dbReference type="PROSITE" id="PS51375">
    <property type="entry name" value="PPR"/>
    <property type="match status" value="1"/>
</dbReference>
<comment type="caution">
    <text evidence="2">The sequence shown here is derived from an EMBL/GenBank/DDBJ whole genome shotgun (WGS) entry which is preliminary data.</text>
</comment>
<feature type="repeat" description="PPR" evidence="1">
    <location>
        <begin position="187"/>
        <end position="221"/>
    </location>
</feature>
<dbReference type="OrthoDB" id="5366531at2759"/>